<dbReference type="Proteomes" id="UP001218218">
    <property type="component" value="Unassembled WGS sequence"/>
</dbReference>
<protein>
    <submittedName>
        <fullName evidence="2">Uncharacterized protein</fullName>
    </submittedName>
</protein>
<gene>
    <name evidence="2" type="ORF">DFH08DRAFT_723921</name>
</gene>
<keyword evidence="1" id="KW-1133">Transmembrane helix</keyword>
<proteinExistence type="predicted"/>
<evidence type="ECO:0000256" key="1">
    <source>
        <dbReference type="SAM" id="Phobius"/>
    </source>
</evidence>
<dbReference type="EMBL" id="JARIHO010000128">
    <property type="protein sequence ID" value="KAJ7301747.1"/>
    <property type="molecule type" value="Genomic_DNA"/>
</dbReference>
<sequence length="107" mass="12127">VLVLSWFSSVTAGHTKWITVNTILLGAYCVGNSVGPQMWLVKYKRRNHVPWIVIACCYAGMFAMLLALRYYLAAENRQRDAEAVGETYDHVYIQRTTADGTAEKIIR</sequence>
<feature type="transmembrane region" description="Helical" evidence="1">
    <location>
        <begin position="49"/>
        <end position="72"/>
    </location>
</feature>
<organism evidence="2 3">
    <name type="scientific">Mycena albidolilacea</name>
    <dbReference type="NCBI Taxonomy" id="1033008"/>
    <lineage>
        <taxon>Eukaryota</taxon>
        <taxon>Fungi</taxon>
        <taxon>Dikarya</taxon>
        <taxon>Basidiomycota</taxon>
        <taxon>Agaricomycotina</taxon>
        <taxon>Agaricomycetes</taxon>
        <taxon>Agaricomycetidae</taxon>
        <taxon>Agaricales</taxon>
        <taxon>Marasmiineae</taxon>
        <taxon>Mycenaceae</taxon>
        <taxon>Mycena</taxon>
    </lineage>
</organism>
<name>A0AAD6YZ69_9AGAR</name>
<evidence type="ECO:0000313" key="2">
    <source>
        <dbReference type="EMBL" id="KAJ7301747.1"/>
    </source>
</evidence>
<feature type="non-terminal residue" evidence="2">
    <location>
        <position position="1"/>
    </location>
</feature>
<accession>A0AAD6YZ69</accession>
<keyword evidence="1" id="KW-0472">Membrane</keyword>
<comment type="caution">
    <text evidence="2">The sequence shown here is derived from an EMBL/GenBank/DDBJ whole genome shotgun (WGS) entry which is preliminary data.</text>
</comment>
<keyword evidence="3" id="KW-1185">Reference proteome</keyword>
<keyword evidence="1" id="KW-0812">Transmembrane</keyword>
<reference evidence="2" key="1">
    <citation type="submission" date="2023-03" db="EMBL/GenBank/DDBJ databases">
        <title>Massive genome expansion in bonnet fungi (Mycena s.s.) driven by repeated elements and novel gene families across ecological guilds.</title>
        <authorList>
            <consortium name="Lawrence Berkeley National Laboratory"/>
            <person name="Harder C.B."/>
            <person name="Miyauchi S."/>
            <person name="Viragh M."/>
            <person name="Kuo A."/>
            <person name="Thoen E."/>
            <person name="Andreopoulos B."/>
            <person name="Lu D."/>
            <person name="Skrede I."/>
            <person name="Drula E."/>
            <person name="Henrissat B."/>
            <person name="Morin E."/>
            <person name="Kohler A."/>
            <person name="Barry K."/>
            <person name="LaButti K."/>
            <person name="Morin E."/>
            <person name="Salamov A."/>
            <person name="Lipzen A."/>
            <person name="Mereny Z."/>
            <person name="Hegedus B."/>
            <person name="Baldrian P."/>
            <person name="Stursova M."/>
            <person name="Weitz H."/>
            <person name="Taylor A."/>
            <person name="Grigoriev I.V."/>
            <person name="Nagy L.G."/>
            <person name="Martin F."/>
            <person name="Kauserud H."/>
        </authorList>
    </citation>
    <scope>NUCLEOTIDE SEQUENCE</scope>
    <source>
        <strain evidence="2">CBHHK002</strain>
    </source>
</reference>
<dbReference type="AlphaFoldDB" id="A0AAD6YZ69"/>
<evidence type="ECO:0000313" key="3">
    <source>
        <dbReference type="Proteomes" id="UP001218218"/>
    </source>
</evidence>